<dbReference type="Proteomes" id="UP001390963">
    <property type="component" value="Unassembled WGS sequence"/>
</dbReference>
<dbReference type="InterPro" id="IPR010664">
    <property type="entry name" value="LipoPS_assembly_LptC-rel"/>
</dbReference>
<dbReference type="RefSeq" id="WP_279449097.1">
    <property type="nucleotide sequence ID" value="NZ_JAZBJM010000003.1"/>
</dbReference>
<dbReference type="AlphaFoldDB" id="A0AB35YU57"/>
<dbReference type="InterPro" id="IPR026265">
    <property type="entry name" value="LptC"/>
</dbReference>
<organism evidence="1 3">
    <name type="scientific">Aequorivita flava</name>
    <dbReference type="NCBI Taxonomy" id="3114371"/>
    <lineage>
        <taxon>Bacteria</taxon>
        <taxon>Pseudomonadati</taxon>
        <taxon>Bacteroidota</taxon>
        <taxon>Flavobacteriia</taxon>
        <taxon>Flavobacteriales</taxon>
        <taxon>Flavobacteriaceae</taxon>
        <taxon>Aequorivita</taxon>
    </lineage>
</organism>
<dbReference type="EMBL" id="JBANCF010000003">
    <property type="protein sequence ID" value="MEM0572885.1"/>
    <property type="molecule type" value="Genomic_DNA"/>
</dbReference>
<dbReference type="GO" id="GO:0005886">
    <property type="term" value="C:plasma membrane"/>
    <property type="evidence" value="ECO:0007669"/>
    <property type="project" value="InterPro"/>
</dbReference>
<keyword evidence="4" id="KW-1185">Reference proteome</keyword>
<sequence>MYTPLNMFKSVIALVLAITFFACESNYQNVKKLSLSDGAPVAEGKNVNFKYTDSGKLVTNLLAEKLLDFSNLEFPYKEFPNGIEVRFWDDDGKKNIVTADYAIQFDETGLVDLRQNVVVVTADSVVLKANQLYWDQKNKWVFTDKPYQIKFKDGSYNEGAVGFDSSEDFTTFLSRKNQGVQLVDKNKTIDGK</sequence>
<dbReference type="EMBL" id="JAZBJM010000003">
    <property type="protein sequence ID" value="MEM0518183.1"/>
    <property type="molecule type" value="Genomic_DNA"/>
</dbReference>
<dbReference type="GO" id="GO:0015221">
    <property type="term" value="F:lipopolysaccharide transmembrane transporter activity"/>
    <property type="evidence" value="ECO:0007669"/>
    <property type="project" value="InterPro"/>
</dbReference>
<protein>
    <submittedName>
        <fullName evidence="1">LPS export ABC transporter periplasmic protein LptC</fullName>
    </submittedName>
</protein>
<gene>
    <name evidence="1" type="primary">lptC</name>
    <name evidence="2" type="ORF">VZD24_05110</name>
    <name evidence="1" type="ORF">VZD85_07460</name>
</gene>
<name>A0AB35YU57_9FLAO</name>
<evidence type="ECO:0000313" key="3">
    <source>
        <dbReference type="Proteomes" id="UP001388259"/>
    </source>
</evidence>
<reference evidence="1 4" key="1">
    <citation type="submission" date="2024-01" db="EMBL/GenBank/DDBJ databases">
        <title>Aequorivita flavus sp. nov., isolated from deep-sea sediment.</title>
        <authorList>
            <person name="Chen X."/>
        </authorList>
    </citation>
    <scope>NUCLEOTIDE SEQUENCE</scope>
    <source>
        <strain evidence="1">MCCC 1A16923</strain>
        <strain evidence="2 4">MCCC 1A16935</strain>
    </source>
</reference>
<evidence type="ECO:0000313" key="2">
    <source>
        <dbReference type="EMBL" id="MEM0572885.1"/>
    </source>
</evidence>
<dbReference type="NCBIfam" id="TIGR04409">
    <property type="entry name" value="LptC_YrbK"/>
    <property type="match status" value="1"/>
</dbReference>
<comment type="caution">
    <text evidence="1">The sequence shown here is derived from an EMBL/GenBank/DDBJ whole genome shotgun (WGS) entry which is preliminary data.</text>
</comment>
<proteinExistence type="predicted"/>
<dbReference type="Pfam" id="PF06835">
    <property type="entry name" value="LptC"/>
    <property type="match status" value="1"/>
</dbReference>
<accession>A0AB35YU57</accession>
<evidence type="ECO:0000313" key="1">
    <source>
        <dbReference type="EMBL" id="MEM0518183.1"/>
    </source>
</evidence>
<evidence type="ECO:0000313" key="4">
    <source>
        <dbReference type="Proteomes" id="UP001390963"/>
    </source>
</evidence>
<dbReference type="Proteomes" id="UP001388259">
    <property type="component" value="Unassembled WGS sequence"/>
</dbReference>